<feature type="compositionally biased region" description="Acidic residues" evidence="1">
    <location>
        <begin position="97"/>
        <end position="117"/>
    </location>
</feature>
<name>A0A0C9WTZ6_9AGAR</name>
<proteinExistence type="predicted"/>
<feature type="compositionally biased region" description="Basic residues" evidence="1">
    <location>
        <begin position="142"/>
        <end position="159"/>
    </location>
</feature>
<feature type="compositionally biased region" description="Polar residues" evidence="1">
    <location>
        <begin position="71"/>
        <end position="81"/>
    </location>
</feature>
<dbReference type="HOGENOM" id="CLU_1354825_0_0_1"/>
<feature type="compositionally biased region" description="Basic and acidic residues" evidence="1">
    <location>
        <begin position="41"/>
        <end position="54"/>
    </location>
</feature>
<evidence type="ECO:0000256" key="1">
    <source>
        <dbReference type="SAM" id="MobiDB-lite"/>
    </source>
</evidence>
<keyword evidence="3" id="KW-1185">Reference proteome</keyword>
<gene>
    <name evidence="2" type="ORF">K443DRAFT_57786</name>
</gene>
<feature type="region of interest" description="Disordered" evidence="1">
    <location>
        <begin position="66"/>
        <end position="199"/>
    </location>
</feature>
<evidence type="ECO:0000313" key="3">
    <source>
        <dbReference type="Proteomes" id="UP000054477"/>
    </source>
</evidence>
<dbReference type="EMBL" id="KN838958">
    <property type="protein sequence ID" value="KIJ91873.1"/>
    <property type="molecule type" value="Genomic_DNA"/>
</dbReference>
<organism evidence="2 3">
    <name type="scientific">Laccaria amethystina LaAM-08-1</name>
    <dbReference type="NCBI Taxonomy" id="1095629"/>
    <lineage>
        <taxon>Eukaryota</taxon>
        <taxon>Fungi</taxon>
        <taxon>Dikarya</taxon>
        <taxon>Basidiomycota</taxon>
        <taxon>Agaricomycotina</taxon>
        <taxon>Agaricomycetes</taxon>
        <taxon>Agaricomycetidae</taxon>
        <taxon>Agaricales</taxon>
        <taxon>Agaricineae</taxon>
        <taxon>Hydnangiaceae</taxon>
        <taxon>Laccaria</taxon>
    </lineage>
</organism>
<sequence>MNSDQCARGPNGKLLDASQIQWFNDPDDIHPIPVSNSAPSKESHQQPVHARDGTRLAAAITSELTTDDYRNSISPAVQSISHPRKTATKRKRALEESVSDVEDGDFSASSSDDDSNTDVEMVTNNEIADMLPSKTIPDASNRKGHGHMLKPALPKKRSRVGSVGNTSGTKISTTAEAQTAASDKRISTPNVAAPPKNAK</sequence>
<feature type="region of interest" description="Disordered" evidence="1">
    <location>
        <begin position="24"/>
        <end position="54"/>
    </location>
</feature>
<dbReference type="OrthoDB" id="3066117at2759"/>
<evidence type="ECO:0000313" key="2">
    <source>
        <dbReference type="EMBL" id="KIJ91873.1"/>
    </source>
</evidence>
<feature type="compositionally biased region" description="Basic residues" evidence="1">
    <location>
        <begin position="82"/>
        <end position="92"/>
    </location>
</feature>
<protein>
    <submittedName>
        <fullName evidence="2">Uncharacterized protein</fullName>
    </submittedName>
</protein>
<reference evidence="2 3" key="1">
    <citation type="submission" date="2014-04" db="EMBL/GenBank/DDBJ databases">
        <authorList>
            <consortium name="DOE Joint Genome Institute"/>
            <person name="Kuo A."/>
            <person name="Kohler A."/>
            <person name="Nagy L.G."/>
            <person name="Floudas D."/>
            <person name="Copeland A."/>
            <person name="Barry K.W."/>
            <person name="Cichocki N."/>
            <person name="Veneault-Fourrey C."/>
            <person name="LaButti K."/>
            <person name="Lindquist E.A."/>
            <person name="Lipzen A."/>
            <person name="Lundell T."/>
            <person name="Morin E."/>
            <person name="Murat C."/>
            <person name="Sun H."/>
            <person name="Tunlid A."/>
            <person name="Henrissat B."/>
            <person name="Grigoriev I.V."/>
            <person name="Hibbett D.S."/>
            <person name="Martin F."/>
            <person name="Nordberg H.P."/>
            <person name="Cantor M.N."/>
            <person name="Hua S.X."/>
        </authorList>
    </citation>
    <scope>NUCLEOTIDE SEQUENCE [LARGE SCALE GENOMIC DNA]</scope>
    <source>
        <strain evidence="2 3">LaAM-08-1</strain>
    </source>
</reference>
<feature type="non-terminal residue" evidence="2">
    <location>
        <position position="199"/>
    </location>
</feature>
<dbReference type="AlphaFoldDB" id="A0A0C9WTZ6"/>
<feature type="compositionally biased region" description="Polar residues" evidence="1">
    <location>
        <begin position="163"/>
        <end position="181"/>
    </location>
</feature>
<reference evidence="3" key="2">
    <citation type="submission" date="2015-01" db="EMBL/GenBank/DDBJ databases">
        <title>Evolutionary Origins and Diversification of the Mycorrhizal Mutualists.</title>
        <authorList>
            <consortium name="DOE Joint Genome Institute"/>
            <consortium name="Mycorrhizal Genomics Consortium"/>
            <person name="Kohler A."/>
            <person name="Kuo A."/>
            <person name="Nagy L.G."/>
            <person name="Floudas D."/>
            <person name="Copeland A."/>
            <person name="Barry K.W."/>
            <person name="Cichocki N."/>
            <person name="Veneault-Fourrey C."/>
            <person name="LaButti K."/>
            <person name="Lindquist E.A."/>
            <person name="Lipzen A."/>
            <person name="Lundell T."/>
            <person name="Morin E."/>
            <person name="Murat C."/>
            <person name="Riley R."/>
            <person name="Ohm R."/>
            <person name="Sun H."/>
            <person name="Tunlid A."/>
            <person name="Henrissat B."/>
            <person name="Grigoriev I.V."/>
            <person name="Hibbett D.S."/>
            <person name="Martin F."/>
        </authorList>
    </citation>
    <scope>NUCLEOTIDE SEQUENCE [LARGE SCALE GENOMIC DNA]</scope>
    <source>
        <strain evidence="3">LaAM-08-1</strain>
    </source>
</reference>
<accession>A0A0C9WTZ6</accession>
<dbReference type="Proteomes" id="UP000054477">
    <property type="component" value="Unassembled WGS sequence"/>
</dbReference>